<dbReference type="EMBL" id="FWWV01000056">
    <property type="protein sequence ID" value="SMB88737.1"/>
    <property type="molecule type" value="Genomic_DNA"/>
</dbReference>
<dbReference type="STRING" id="1122938.SAMN05660772_02859"/>
<dbReference type="Pfam" id="PF05930">
    <property type="entry name" value="Phage_AlpA"/>
    <property type="match status" value="1"/>
</dbReference>
<gene>
    <name evidence="1" type="ORF">SAMN05660772_02859</name>
</gene>
<dbReference type="Proteomes" id="UP000192408">
    <property type="component" value="Unassembled WGS sequence"/>
</dbReference>
<evidence type="ECO:0000313" key="2">
    <source>
        <dbReference type="Proteomes" id="UP000192408"/>
    </source>
</evidence>
<evidence type="ECO:0000313" key="1">
    <source>
        <dbReference type="EMBL" id="SMB88737.1"/>
    </source>
</evidence>
<dbReference type="InterPro" id="IPR010260">
    <property type="entry name" value="AlpA"/>
</dbReference>
<sequence>MNVQPQFPQKNQVWISTAELMTMLSFGRTKLNELVKTNQFPQPIRLTSNFIRWDLAEVNEWIEQQKANRGVIQ</sequence>
<protein>
    <submittedName>
        <fullName evidence="1">Transcriptional regulator, AlpA family</fullName>
    </submittedName>
</protein>
<proteinExistence type="predicted"/>
<accession>A0A1W1V5M6</accession>
<dbReference type="AlphaFoldDB" id="A0A1W1V5M6"/>
<reference evidence="2" key="1">
    <citation type="submission" date="2017-04" db="EMBL/GenBank/DDBJ databases">
        <authorList>
            <person name="Varghese N."/>
            <person name="Submissions S."/>
        </authorList>
    </citation>
    <scope>NUCLEOTIDE SEQUENCE [LARGE SCALE GENOMIC DNA]</scope>
    <source>
        <strain evidence="2">DSM 23072</strain>
    </source>
</reference>
<keyword evidence="2" id="KW-1185">Reference proteome</keyword>
<organism evidence="1 2">
    <name type="scientific">Pasteurella testudinis DSM 23072</name>
    <dbReference type="NCBI Taxonomy" id="1122938"/>
    <lineage>
        <taxon>Bacteria</taxon>
        <taxon>Pseudomonadati</taxon>
        <taxon>Pseudomonadota</taxon>
        <taxon>Gammaproteobacteria</taxon>
        <taxon>Pasteurellales</taxon>
        <taxon>Pasteurellaceae</taxon>
        <taxon>Pasteurella</taxon>
    </lineage>
</organism>
<name>A0A1W1V5M6_9PAST</name>
<dbReference type="Gene3D" id="1.10.238.160">
    <property type="match status" value="1"/>
</dbReference>